<gene>
    <name evidence="1" type="ORF">SPELUC_LOCUS1480</name>
</gene>
<feature type="non-terminal residue" evidence="1">
    <location>
        <position position="109"/>
    </location>
</feature>
<sequence>QFKKSLKKDFHISLSMAANIHIDEKHINRDQEHRIDKIMYAQLNDKQQLIADKIIATTSKLNNNDNKDAKLIKKAEVIIWNEASMAFCEALEVNKIGFRDLMQTEQLFK</sequence>
<organism evidence="1 2">
    <name type="scientific">Cetraspora pellucida</name>
    <dbReference type="NCBI Taxonomy" id="1433469"/>
    <lineage>
        <taxon>Eukaryota</taxon>
        <taxon>Fungi</taxon>
        <taxon>Fungi incertae sedis</taxon>
        <taxon>Mucoromycota</taxon>
        <taxon>Glomeromycotina</taxon>
        <taxon>Glomeromycetes</taxon>
        <taxon>Diversisporales</taxon>
        <taxon>Gigasporaceae</taxon>
        <taxon>Cetraspora</taxon>
    </lineage>
</organism>
<evidence type="ECO:0000313" key="2">
    <source>
        <dbReference type="Proteomes" id="UP000789366"/>
    </source>
</evidence>
<protein>
    <submittedName>
        <fullName evidence="1">15865_t:CDS:1</fullName>
    </submittedName>
</protein>
<accession>A0ACA9KD53</accession>
<name>A0ACA9KD53_9GLOM</name>
<reference evidence="1" key="1">
    <citation type="submission" date="2021-06" db="EMBL/GenBank/DDBJ databases">
        <authorList>
            <person name="Kallberg Y."/>
            <person name="Tangrot J."/>
            <person name="Rosling A."/>
        </authorList>
    </citation>
    <scope>NUCLEOTIDE SEQUENCE</scope>
    <source>
        <strain evidence="1">28 12/20/2015</strain>
    </source>
</reference>
<comment type="caution">
    <text evidence="1">The sequence shown here is derived from an EMBL/GenBank/DDBJ whole genome shotgun (WGS) entry which is preliminary data.</text>
</comment>
<feature type="non-terminal residue" evidence="1">
    <location>
        <position position="1"/>
    </location>
</feature>
<dbReference type="Proteomes" id="UP000789366">
    <property type="component" value="Unassembled WGS sequence"/>
</dbReference>
<dbReference type="EMBL" id="CAJVPW010000795">
    <property type="protein sequence ID" value="CAG8466114.1"/>
    <property type="molecule type" value="Genomic_DNA"/>
</dbReference>
<keyword evidence="2" id="KW-1185">Reference proteome</keyword>
<evidence type="ECO:0000313" key="1">
    <source>
        <dbReference type="EMBL" id="CAG8466114.1"/>
    </source>
</evidence>
<proteinExistence type="predicted"/>